<dbReference type="Proteomes" id="UP000677918">
    <property type="component" value="Unassembled WGS sequence"/>
</dbReference>
<accession>A0A8J4M1X4</accession>
<evidence type="ECO:0000313" key="1">
    <source>
        <dbReference type="EMBL" id="GIQ68525.1"/>
    </source>
</evidence>
<sequence length="315" mass="35943">MNTLCEGLRRTGADAVGFNWFQSYLDYPGSAVFQTDAYEMMGLLDYVRRKECLFHFHNGNSLMVNNEDLPLLDAAGYPMVMHHWGSDVRSASLSRKLNPYPLPAGYLTDQEIHERLKRLSASISHAIVQDAELYPHVKDYYRHVHILPLAVDVRRYRPNYPRADMQRLRIVHAPTRPAFKGTSYVEAAIADLKRKHPVEYVRIQNMSHQEAIRLYAEADLIIDQLLCGTYGMLAVEAMAMGKPVVAYIREDVRRSLPPSLPIIQAAPETILAVLKQIASQPEQLRHIGKASRDYVRQRHDVSAVIPQLLAIYKQL</sequence>
<dbReference type="SUPFAM" id="SSF53756">
    <property type="entry name" value="UDP-Glycosyltransferase/glycogen phosphorylase"/>
    <property type="match status" value="1"/>
</dbReference>
<evidence type="ECO:0000313" key="2">
    <source>
        <dbReference type="Proteomes" id="UP000677918"/>
    </source>
</evidence>
<protein>
    <recommendedName>
        <fullName evidence="3">Glycosyltransferase involved in cell wall biosynthesis</fullName>
    </recommendedName>
</protein>
<reference evidence="1" key="1">
    <citation type="submission" date="2021-04" db="EMBL/GenBank/DDBJ databases">
        <title>Draft genome sequence of Xylanibacillus composti strain K13.</title>
        <authorList>
            <person name="Uke A."/>
            <person name="Chhe C."/>
            <person name="Baramee S."/>
            <person name="Kosugi A."/>
        </authorList>
    </citation>
    <scope>NUCLEOTIDE SEQUENCE</scope>
    <source>
        <strain evidence="1">K13</strain>
    </source>
</reference>
<dbReference type="InterPro" id="IPR050194">
    <property type="entry name" value="Glycosyltransferase_grp1"/>
</dbReference>
<organism evidence="1 2">
    <name type="scientific">Xylanibacillus composti</name>
    <dbReference type="NCBI Taxonomy" id="1572762"/>
    <lineage>
        <taxon>Bacteria</taxon>
        <taxon>Bacillati</taxon>
        <taxon>Bacillota</taxon>
        <taxon>Bacilli</taxon>
        <taxon>Bacillales</taxon>
        <taxon>Paenibacillaceae</taxon>
        <taxon>Xylanibacillus</taxon>
    </lineage>
</organism>
<dbReference type="PANTHER" id="PTHR45947">
    <property type="entry name" value="SULFOQUINOVOSYL TRANSFERASE SQD2"/>
    <property type="match status" value="1"/>
</dbReference>
<dbReference type="AlphaFoldDB" id="A0A8J4M1X4"/>
<comment type="caution">
    <text evidence="1">The sequence shown here is derived from an EMBL/GenBank/DDBJ whole genome shotgun (WGS) entry which is preliminary data.</text>
</comment>
<proteinExistence type="predicted"/>
<keyword evidence="2" id="KW-1185">Reference proteome</keyword>
<dbReference type="PANTHER" id="PTHR45947:SF3">
    <property type="entry name" value="SULFOQUINOVOSYL TRANSFERASE SQD2"/>
    <property type="match status" value="1"/>
</dbReference>
<gene>
    <name evidence="1" type="ORF">XYCOK13_13490</name>
</gene>
<dbReference type="EMBL" id="BOVK01000015">
    <property type="protein sequence ID" value="GIQ68525.1"/>
    <property type="molecule type" value="Genomic_DNA"/>
</dbReference>
<dbReference type="GO" id="GO:0016757">
    <property type="term" value="F:glycosyltransferase activity"/>
    <property type="evidence" value="ECO:0007669"/>
    <property type="project" value="TreeGrafter"/>
</dbReference>
<dbReference type="Gene3D" id="3.40.50.2000">
    <property type="entry name" value="Glycogen Phosphorylase B"/>
    <property type="match status" value="1"/>
</dbReference>
<evidence type="ECO:0008006" key="3">
    <source>
        <dbReference type="Google" id="ProtNLM"/>
    </source>
</evidence>
<name>A0A8J4M1X4_9BACL</name>